<dbReference type="Gene3D" id="2.40.128.130">
    <property type="entry name" value="Autotransporter beta-domain"/>
    <property type="match status" value="1"/>
</dbReference>
<sequence length="1301" mass="133505">MKYKLARLALAAAALALGTVRAADITWATGSTGNWDSPGNWYGGVTPGAGDNIVISSGTAVIPSVLTVTTSNAAIGVPAGATASVDLSGYWNNTDTLYIGHTGLGSLAIHNGGTLQLGSAKFLYVGYSGTGVLVIDEGGVLKRSGGTDIYIGGTHNASDIGTATPVGSGSIVVNGLLDTPGSYLRIGAGGDGYLYVGQTGTVNATGMRLTYQSFNSTGTAIIDGVWNSTGYIIASHWGSSYFEVGQTGTALIGDYFSIGQGDGTGNPLTATSTATIAGYLKTTNAFQVANRMAATVDITETGTVVVGTRIYVGNAATATGTLNVAGVVNVNGANSATASTQLDIGTTGTGYLNVLGTGTVISTPRIMLARNANSYGELNIASGGYWDGAGQLYIGYGGVGALHVASGGTFFAAQGVYLAQTGTATVTVDGYWENRSGLIYTGIGGRGVFTITETGTVKGANSFRVAGTGDGNTDTGDSNVYVHGVLDNATYTIGVGYAGQGRMDVYSTGTVIAGDMYVGDRIAATGTLTLHDGSILITNGDIFRIGNSGKGVLIVEEGAAILTDNDRLNGTSLDFTLGNAAGSSGTVHLSGTLLTAHTIKNGALGTGYLDIRSTSRVTAGGGYTQNAASTLKVELDTGRREDTLFPDLSAPLIEAGGKATLSGTLLVTGSAVADIPEFEWVNNQAKAGTLTGIPVLRATGGITGDFDTVEIEGLIIPATLPDFIRGGGLKINEGGPVDTRYDVGYGLAWKAGVNSAHGTFTLDEGKTFINDLQLSDRAGLTFDTGWDGKSLTKKGPGTLVLTVQNAYTGATTVDDGILRFAGPVNITLGDLIVNSGTIDFGSLDAAGVAATPAPNVDPSLTAGDFRTIHAASLSGTGGVYRMSFDLATGAGDKLVIAGDAAAGIHQFDITLKNTGGGMPTGAEPIPELALIGGVNQATLAPNVIIDGVSSGTSFDRGAFHYEVVTDSVAGTLKIVPVSMGAEYRAPINGVLAAPLSLLWFDQQDNLARRFGELRSPRETGAGFDLWARGHAATASVGGGSTDMRLADIDLWGAEIGADHTWRLDAERVTIGLYASVGNASQDYNRGAGAATRESDLLGFGLYAAWLADSGWFANATLSSVNYDNTLDAANPAGDHTTADYTDRAFGASVEIGRRIQIGAGFFAEPSLQGTLARLTLASYTTGGLMDDGVTPSYVFGVRGSSATITRARAAIRAGRAWEINGLGWLELAARAGFIRETSSGGELAIGPEKWSPNLDGNRYEAGLGLYWQPFNRGQLYFDYEYAAGDNYEKPWALSLGLRLSL</sequence>
<keyword evidence="1 2" id="KW-0732">Signal</keyword>
<evidence type="ECO:0000313" key="5">
    <source>
        <dbReference type="Proteomes" id="UP000078486"/>
    </source>
</evidence>
<dbReference type="SUPFAM" id="SSF51126">
    <property type="entry name" value="Pectin lyase-like"/>
    <property type="match status" value="1"/>
</dbReference>
<accession>A0A178IH86</accession>
<dbReference type="InterPro" id="IPR006315">
    <property type="entry name" value="OM_autotransptr_brl_dom"/>
</dbReference>
<dbReference type="InterPro" id="IPR003991">
    <property type="entry name" value="Pertactin_virulence_factor"/>
</dbReference>
<evidence type="ECO:0000259" key="3">
    <source>
        <dbReference type="PROSITE" id="PS51208"/>
    </source>
</evidence>
<dbReference type="OrthoDB" id="199150at2"/>
<dbReference type="Pfam" id="PF03797">
    <property type="entry name" value="Autotransporter"/>
    <property type="match status" value="1"/>
</dbReference>
<protein>
    <recommendedName>
        <fullName evidence="3">Autotransporter domain-containing protein</fullName>
    </recommendedName>
</protein>
<comment type="caution">
    <text evidence="4">The sequence shown here is derived from an EMBL/GenBank/DDBJ whole genome shotgun (WGS) entry which is preliminary data.</text>
</comment>
<dbReference type="InterPro" id="IPR030895">
    <property type="entry name" value="T5SS_PEPC_rpt"/>
</dbReference>
<evidence type="ECO:0000256" key="2">
    <source>
        <dbReference type="SAM" id="SignalP"/>
    </source>
</evidence>
<evidence type="ECO:0000313" key="4">
    <source>
        <dbReference type="EMBL" id="OAM88406.1"/>
    </source>
</evidence>
<dbReference type="PRINTS" id="PR01484">
    <property type="entry name" value="PRTACTNFAMLY"/>
</dbReference>
<feature type="signal peptide" evidence="2">
    <location>
        <begin position="1"/>
        <end position="22"/>
    </location>
</feature>
<proteinExistence type="predicted"/>
<dbReference type="Proteomes" id="UP000078486">
    <property type="component" value="Unassembled WGS sequence"/>
</dbReference>
<dbReference type="InterPro" id="IPR012332">
    <property type="entry name" value="Autotransporter_pectin_lyase_C"/>
</dbReference>
<dbReference type="Pfam" id="PF12951">
    <property type="entry name" value="PATR"/>
    <property type="match status" value="1"/>
</dbReference>
<dbReference type="STRING" id="1184151.AW736_19010"/>
<dbReference type="InterPro" id="IPR004899">
    <property type="entry name" value="Pertactin_central"/>
</dbReference>
<dbReference type="Gene3D" id="2.160.20.20">
    <property type="match status" value="1"/>
</dbReference>
<dbReference type="RefSeq" id="WP_068771876.1">
    <property type="nucleotide sequence ID" value="NZ_CP109796.1"/>
</dbReference>
<gene>
    <name evidence="4" type="ORF">AW736_19010</name>
</gene>
<dbReference type="InterPro" id="IPR005546">
    <property type="entry name" value="Autotransporte_beta"/>
</dbReference>
<dbReference type="GO" id="GO:0019867">
    <property type="term" value="C:outer membrane"/>
    <property type="evidence" value="ECO:0007669"/>
    <property type="project" value="InterPro"/>
</dbReference>
<dbReference type="PROSITE" id="PS51208">
    <property type="entry name" value="AUTOTRANSPORTER"/>
    <property type="match status" value="1"/>
</dbReference>
<feature type="chain" id="PRO_5008088836" description="Autotransporter domain-containing protein" evidence="2">
    <location>
        <begin position="23"/>
        <end position="1301"/>
    </location>
</feature>
<dbReference type="EMBL" id="LRRQ01000136">
    <property type="protein sequence ID" value="OAM88406.1"/>
    <property type="molecule type" value="Genomic_DNA"/>
</dbReference>
<organism evidence="4 5">
    <name type="scientific">Termitidicoccus mucosus</name>
    <dbReference type="NCBI Taxonomy" id="1184151"/>
    <lineage>
        <taxon>Bacteria</taxon>
        <taxon>Pseudomonadati</taxon>
        <taxon>Verrucomicrobiota</taxon>
        <taxon>Opitutia</taxon>
        <taxon>Opitutales</taxon>
        <taxon>Opitutaceae</taxon>
        <taxon>Termitidicoccus</taxon>
    </lineage>
</organism>
<keyword evidence="5" id="KW-1185">Reference proteome</keyword>
<dbReference type="NCBIfam" id="TIGR02601">
    <property type="entry name" value="autotrns_rpt"/>
    <property type="match status" value="1"/>
</dbReference>
<dbReference type="InterPro" id="IPR036709">
    <property type="entry name" value="Autotransporte_beta_dom_sf"/>
</dbReference>
<dbReference type="Pfam" id="PF03212">
    <property type="entry name" value="Pertactin"/>
    <property type="match status" value="1"/>
</dbReference>
<dbReference type="InterPro" id="IPR011050">
    <property type="entry name" value="Pectin_lyase_fold/virulence"/>
</dbReference>
<reference evidence="4 5" key="1">
    <citation type="submission" date="2016-01" db="EMBL/GenBank/DDBJ databases">
        <title>High potential of lignocellulose degradation of a new Verrucomicrobia species.</title>
        <authorList>
            <person name="Wang Y."/>
            <person name="Shi Y."/>
            <person name="Qiu Z."/>
            <person name="Liu S."/>
            <person name="Yang H."/>
        </authorList>
    </citation>
    <scope>NUCLEOTIDE SEQUENCE [LARGE SCALE GENOMIC DNA]</scope>
    <source>
        <strain evidence="4 5">TSB47</strain>
    </source>
</reference>
<dbReference type="NCBIfam" id="TIGR01414">
    <property type="entry name" value="autotrans_barl"/>
    <property type="match status" value="1"/>
</dbReference>
<evidence type="ECO:0000256" key="1">
    <source>
        <dbReference type="ARBA" id="ARBA00022729"/>
    </source>
</evidence>
<dbReference type="InterPro" id="IPR013425">
    <property type="entry name" value="Autotrns_rpt"/>
</dbReference>
<dbReference type="NCBIfam" id="TIGR04393">
    <property type="entry name" value="rpt_T5SS_PEPC"/>
    <property type="match status" value="2"/>
</dbReference>
<dbReference type="SUPFAM" id="SSF103515">
    <property type="entry name" value="Autotransporter"/>
    <property type="match status" value="1"/>
</dbReference>
<feature type="domain" description="Autotransporter" evidence="3">
    <location>
        <begin position="1018"/>
        <end position="1301"/>
    </location>
</feature>
<dbReference type="SMART" id="SM00869">
    <property type="entry name" value="Autotransporter"/>
    <property type="match status" value="1"/>
</dbReference>
<name>A0A178IH86_9BACT</name>